<evidence type="ECO:0000313" key="3">
    <source>
        <dbReference type="Proteomes" id="UP000544331"/>
    </source>
</evidence>
<accession>A0A8H5Y4P1</accession>
<feature type="region of interest" description="Disordered" evidence="1">
    <location>
        <begin position="112"/>
        <end position="180"/>
    </location>
</feature>
<sequence length="180" mass="19911">MDDRILDDGLLFMSEEGFVLDFASDDLESLPWNAPYDTNDAAFADVHQETPFANTVNSVNTNSFNIYSDHINPALHNTQELPALDTPYLDILPMNWDFMAMPTDPITTTLTSSITTTEQSNYSTTYTSSSSPRTQSSPTGLPQSQASNPLSTKDAENASSTSTRRRRTKMEPGTRPCDLK</sequence>
<protein>
    <submittedName>
        <fullName evidence="2">Zinc finger MSN2</fullName>
    </submittedName>
</protein>
<dbReference type="OrthoDB" id="9998363at2759"/>
<dbReference type="Proteomes" id="UP000544331">
    <property type="component" value="Unassembled WGS sequence"/>
</dbReference>
<proteinExistence type="predicted"/>
<name>A0A8H5Y4P1_9HYPO</name>
<gene>
    <name evidence="2" type="ORF">FMUND_12049</name>
</gene>
<dbReference type="EMBL" id="JAAOAN010000478">
    <property type="protein sequence ID" value="KAF5705609.1"/>
    <property type="molecule type" value="Genomic_DNA"/>
</dbReference>
<comment type="caution">
    <text evidence="2">The sequence shown here is derived from an EMBL/GenBank/DDBJ whole genome shotgun (WGS) entry which is preliminary data.</text>
</comment>
<evidence type="ECO:0000256" key="1">
    <source>
        <dbReference type="SAM" id="MobiDB-lite"/>
    </source>
</evidence>
<dbReference type="AlphaFoldDB" id="A0A8H5Y4P1"/>
<keyword evidence="3" id="KW-1185">Reference proteome</keyword>
<organism evidence="2 3">
    <name type="scientific">Fusarium mundagurra</name>
    <dbReference type="NCBI Taxonomy" id="1567541"/>
    <lineage>
        <taxon>Eukaryota</taxon>
        <taxon>Fungi</taxon>
        <taxon>Dikarya</taxon>
        <taxon>Ascomycota</taxon>
        <taxon>Pezizomycotina</taxon>
        <taxon>Sordariomycetes</taxon>
        <taxon>Hypocreomycetidae</taxon>
        <taxon>Hypocreales</taxon>
        <taxon>Nectriaceae</taxon>
        <taxon>Fusarium</taxon>
        <taxon>Fusarium fujikuroi species complex</taxon>
    </lineage>
</organism>
<feature type="compositionally biased region" description="Basic and acidic residues" evidence="1">
    <location>
        <begin position="169"/>
        <end position="180"/>
    </location>
</feature>
<reference evidence="2 3" key="1">
    <citation type="submission" date="2020-05" db="EMBL/GenBank/DDBJ databases">
        <title>Identification and distribution of gene clusters putatively required for synthesis of sphingolipid metabolism inhibitors in phylogenetically diverse species of the filamentous fungus Fusarium.</title>
        <authorList>
            <person name="Kim H.-S."/>
            <person name="Busman M."/>
            <person name="Brown D.W."/>
            <person name="Divon H."/>
            <person name="Uhlig S."/>
            <person name="Proctor R.H."/>
        </authorList>
    </citation>
    <scope>NUCLEOTIDE SEQUENCE [LARGE SCALE GENOMIC DNA]</scope>
    <source>
        <strain evidence="2 3">NRRL 66235</strain>
    </source>
</reference>
<feature type="compositionally biased region" description="Polar residues" evidence="1">
    <location>
        <begin position="140"/>
        <end position="151"/>
    </location>
</feature>
<feature type="compositionally biased region" description="Low complexity" evidence="1">
    <location>
        <begin position="112"/>
        <end position="139"/>
    </location>
</feature>
<evidence type="ECO:0000313" key="2">
    <source>
        <dbReference type="EMBL" id="KAF5705609.1"/>
    </source>
</evidence>